<dbReference type="EMBL" id="CAJOBP010000208">
    <property type="protein sequence ID" value="CAF4141478.1"/>
    <property type="molecule type" value="Genomic_DNA"/>
</dbReference>
<feature type="region of interest" description="Disordered" evidence="1">
    <location>
        <begin position="131"/>
        <end position="162"/>
    </location>
</feature>
<comment type="caution">
    <text evidence="3">The sequence shown here is derived from an EMBL/GenBank/DDBJ whole genome shotgun (WGS) entry which is preliminary data.</text>
</comment>
<protein>
    <submittedName>
        <fullName evidence="3">Uncharacterized protein</fullName>
    </submittedName>
</protein>
<accession>A0A818BBC3</accession>
<dbReference type="EMBL" id="CAJOBO010000359">
    <property type="protein sequence ID" value="CAF4201556.1"/>
    <property type="molecule type" value="Genomic_DNA"/>
</dbReference>
<gene>
    <name evidence="5" type="ORF">HFQ381_LOCUS7499</name>
    <name evidence="3" type="ORF">LUA448_LOCUS18390</name>
    <name evidence="2" type="ORF">TIS948_LOCUS6149</name>
    <name evidence="4" type="ORF">UJA718_LOCUS2922</name>
</gene>
<evidence type="ECO:0000313" key="7">
    <source>
        <dbReference type="Proteomes" id="UP000663873"/>
    </source>
</evidence>
<feature type="compositionally biased region" description="Basic residues" evidence="1">
    <location>
        <begin position="140"/>
        <end position="149"/>
    </location>
</feature>
<proteinExistence type="predicted"/>
<dbReference type="Proteomes" id="UP000663833">
    <property type="component" value="Unassembled WGS sequence"/>
</dbReference>
<dbReference type="EMBL" id="CAJNYD010002292">
    <property type="protein sequence ID" value="CAF3409716.1"/>
    <property type="molecule type" value="Genomic_DNA"/>
</dbReference>
<dbReference type="AlphaFoldDB" id="A0A818BBC3"/>
<organism evidence="3 6">
    <name type="scientific">Rotaria socialis</name>
    <dbReference type="NCBI Taxonomy" id="392032"/>
    <lineage>
        <taxon>Eukaryota</taxon>
        <taxon>Metazoa</taxon>
        <taxon>Spiralia</taxon>
        <taxon>Gnathifera</taxon>
        <taxon>Rotifera</taxon>
        <taxon>Eurotatoria</taxon>
        <taxon>Bdelloidea</taxon>
        <taxon>Philodinida</taxon>
        <taxon>Philodinidae</taxon>
        <taxon>Rotaria</taxon>
    </lineage>
</organism>
<feature type="compositionally biased region" description="Polar residues" evidence="1">
    <location>
        <begin position="151"/>
        <end position="162"/>
    </location>
</feature>
<evidence type="ECO:0000313" key="3">
    <source>
        <dbReference type="EMBL" id="CAF3409716.1"/>
    </source>
</evidence>
<feature type="compositionally biased region" description="Basic residues" evidence="1">
    <location>
        <begin position="94"/>
        <end position="104"/>
    </location>
</feature>
<dbReference type="EMBL" id="CAJNXB010000713">
    <property type="protein sequence ID" value="CAF3087873.1"/>
    <property type="molecule type" value="Genomic_DNA"/>
</dbReference>
<keyword evidence="7" id="KW-1185">Reference proteome</keyword>
<evidence type="ECO:0000313" key="2">
    <source>
        <dbReference type="EMBL" id="CAF3087873.1"/>
    </source>
</evidence>
<sequence length="162" mass="18681">MAISNQHRHGIVDRFVKFASWLQKKPPSENVRSSSIIRTFSYESPKRFLDAADKARLQAGYEVLPYFQQLSIKSSSDLKSSLSSSIHHSNERRHQLHHQMKARRSQSSCACTDDKAVSKKVRFQLDPIVHSHQKSDQPQHHRHHHHKKGVSVSTTTFTKNHV</sequence>
<evidence type="ECO:0000313" key="6">
    <source>
        <dbReference type="Proteomes" id="UP000663833"/>
    </source>
</evidence>
<dbReference type="OrthoDB" id="10052399at2759"/>
<evidence type="ECO:0000313" key="5">
    <source>
        <dbReference type="EMBL" id="CAF4201556.1"/>
    </source>
</evidence>
<evidence type="ECO:0000256" key="1">
    <source>
        <dbReference type="SAM" id="MobiDB-lite"/>
    </source>
</evidence>
<dbReference type="Proteomes" id="UP000663825">
    <property type="component" value="Unassembled WGS sequence"/>
</dbReference>
<dbReference type="Proteomes" id="UP000663873">
    <property type="component" value="Unassembled WGS sequence"/>
</dbReference>
<feature type="region of interest" description="Disordered" evidence="1">
    <location>
        <begin position="83"/>
        <end position="113"/>
    </location>
</feature>
<name>A0A818BBC3_9BILA</name>
<dbReference type="Proteomes" id="UP000663851">
    <property type="component" value="Unassembled WGS sequence"/>
</dbReference>
<evidence type="ECO:0000313" key="4">
    <source>
        <dbReference type="EMBL" id="CAF4141478.1"/>
    </source>
</evidence>
<reference evidence="3" key="1">
    <citation type="submission" date="2021-02" db="EMBL/GenBank/DDBJ databases">
        <authorList>
            <person name="Nowell W R."/>
        </authorList>
    </citation>
    <scope>NUCLEOTIDE SEQUENCE</scope>
</reference>